<name>A0A176WIK3_MARPO</name>
<dbReference type="AlphaFoldDB" id="A0A176WIK3"/>
<evidence type="ECO:0000256" key="1">
    <source>
        <dbReference type="SAM" id="MobiDB-lite"/>
    </source>
</evidence>
<gene>
    <name evidence="2" type="ORF">AXG93_1793s1130</name>
</gene>
<reference evidence="2" key="1">
    <citation type="submission" date="2016-03" db="EMBL/GenBank/DDBJ databases">
        <title>Mechanisms controlling the formation of the plant cell surface in tip-growing cells are functionally conserved among land plants.</title>
        <authorList>
            <person name="Honkanen S."/>
            <person name="Jones V.A."/>
            <person name="Morieri G."/>
            <person name="Champion C."/>
            <person name="Hetherington A.J."/>
            <person name="Kelly S."/>
            <person name="Saint-Marcoux D."/>
            <person name="Proust H."/>
            <person name="Prescott H."/>
            <person name="Dolan L."/>
        </authorList>
    </citation>
    <scope>NUCLEOTIDE SEQUENCE [LARGE SCALE GENOMIC DNA]</scope>
    <source>
        <tissue evidence="2">Whole gametophyte</tissue>
    </source>
</reference>
<proteinExistence type="predicted"/>
<evidence type="ECO:0000313" key="2">
    <source>
        <dbReference type="EMBL" id="OAE32182.1"/>
    </source>
</evidence>
<keyword evidence="3" id="KW-1185">Reference proteome</keyword>
<sequence length="103" mass="11348">MSTSRDDRYKHSDDSNSTTLGQDGPTDPNGVSTRVEEIESSNSYGGKTIKTTYYRLSGTQQVQSDDEKLPMEKFVIAPIAFTYIGGGEKKMIISQNHGLLIIV</sequence>
<feature type="compositionally biased region" description="Basic and acidic residues" evidence="1">
    <location>
        <begin position="1"/>
        <end position="14"/>
    </location>
</feature>
<dbReference type="EMBL" id="LVLJ01000882">
    <property type="protein sequence ID" value="OAE32182.1"/>
    <property type="molecule type" value="Genomic_DNA"/>
</dbReference>
<dbReference type="Proteomes" id="UP000077202">
    <property type="component" value="Unassembled WGS sequence"/>
</dbReference>
<accession>A0A176WIK3</accession>
<evidence type="ECO:0000313" key="3">
    <source>
        <dbReference type="Proteomes" id="UP000077202"/>
    </source>
</evidence>
<comment type="caution">
    <text evidence="2">The sequence shown here is derived from an EMBL/GenBank/DDBJ whole genome shotgun (WGS) entry which is preliminary data.</text>
</comment>
<feature type="region of interest" description="Disordered" evidence="1">
    <location>
        <begin position="1"/>
        <end position="45"/>
    </location>
</feature>
<organism evidence="2 3">
    <name type="scientific">Marchantia polymorpha subsp. ruderalis</name>
    <dbReference type="NCBI Taxonomy" id="1480154"/>
    <lineage>
        <taxon>Eukaryota</taxon>
        <taxon>Viridiplantae</taxon>
        <taxon>Streptophyta</taxon>
        <taxon>Embryophyta</taxon>
        <taxon>Marchantiophyta</taxon>
        <taxon>Marchantiopsida</taxon>
        <taxon>Marchantiidae</taxon>
        <taxon>Marchantiales</taxon>
        <taxon>Marchantiaceae</taxon>
        <taxon>Marchantia</taxon>
    </lineage>
</organism>
<protein>
    <submittedName>
        <fullName evidence="2">Uncharacterized protein</fullName>
    </submittedName>
</protein>